<dbReference type="InterPro" id="IPR028359">
    <property type="entry name" value="UDP_ManNAc/GlcNAc_DH"/>
</dbReference>
<keyword evidence="6" id="KW-1185">Reference proteome</keyword>
<dbReference type="GO" id="GO:0016628">
    <property type="term" value="F:oxidoreductase activity, acting on the CH-CH group of donors, NAD or NADP as acceptor"/>
    <property type="evidence" value="ECO:0007669"/>
    <property type="project" value="InterPro"/>
</dbReference>
<dbReference type="InterPro" id="IPR001732">
    <property type="entry name" value="UDP-Glc/GDP-Man_DH_N"/>
</dbReference>
<evidence type="ECO:0000256" key="2">
    <source>
        <dbReference type="ARBA" id="ARBA00023027"/>
    </source>
</evidence>
<dbReference type="GO" id="GO:0000271">
    <property type="term" value="P:polysaccharide biosynthetic process"/>
    <property type="evidence" value="ECO:0007669"/>
    <property type="project" value="InterPro"/>
</dbReference>
<dbReference type="SUPFAM" id="SSF48179">
    <property type="entry name" value="6-phosphogluconate dehydrogenase C-terminal domain-like"/>
    <property type="match status" value="1"/>
</dbReference>
<evidence type="ECO:0000313" key="5">
    <source>
        <dbReference type="EMBL" id="AOH55841.1"/>
    </source>
</evidence>
<dbReference type="SUPFAM" id="SSF51735">
    <property type="entry name" value="NAD(P)-binding Rossmann-fold domains"/>
    <property type="match status" value="1"/>
</dbReference>
<dbReference type="KEGG" id="bmur:ABE28_015875"/>
<name>A0A1B3XRM3_9BACI</name>
<dbReference type="NCBIfam" id="NF008286">
    <property type="entry name" value="PRK11064.1"/>
    <property type="match status" value="1"/>
</dbReference>
<dbReference type="Gene3D" id="1.20.5.100">
    <property type="entry name" value="Cytochrome c1, transmembrane anchor, C-terminal"/>
    <property type="match status" value="1"/>
</dbReference>
<dbReference type="FunFam" id="3.40.50.720:FF:000139">
    <property type="entry name" value="UDP-N-acetyl-D-mannosamine dehydrogenase"/>
    <property type="match status" value="1"/>
</dbReference>
<dbReference type="SUPFAM" id="SSF52413">
    <property type="entry name" value="UDP-glucose/GDP-mannose dehydrogenase C-terminal domain"/>
    <property type="match status" value="1"/>
</dbReference>
<dbReference type="GO" id="GO:0016616">
    <property type="term" value="F:oxidoreductase activity, acting on the CH-OH group of donors, NAD or NADP as acceptor"/>
    <property type="evidence" value="ECO:0007669"/>
    <property type="project" value="InterPro"/>
</dbReference>
<evidence type="ECO:0000259" key="4">
    <source>
        <dbReference type="SMART" id="SM00984"/>
    </source>
</evidence>
<dbReference type="InterPro" id="IPR014026">
    <property type="entry name" value="UDP-Glc/GDP-Man_DH_dimer"/>
</dbReference>
<evidence type="ECO:0000313" key="6">
    <source>
        <dbReference type="Proteomes" id="UP000077926"/>
    </source>
</evidence>
<accession>A0A1B3XRM3</accession>
<evidence type="ECO:0000256" key="3">
    <source>
        <dbReference type="PIRNR" id="PIRNR000124"/>
    </source>
</evidence>
<comment type="similarity">
    <text evidence="3">Belongs to the UDP-glucose/GDP-mannose dehydrogenase family.</text>
</comment>
<dbReference type="InterPro" id="IPR036220">
    <property type="entry name" value="UDP-Glc/GDP-Man_DH_C_sf"/>
</dbReference>
<dbReference type="NCBIfam" id="TIGR03026">
    <property type="entry name" value="NDP-sugDHase"/>
    <property type="match status" value="1"/>
</dbReference>
<dbReference type="PANTHER" id="PTHR43491">
    <property type="entry name" value="UDP-N-ACETYL-D-MANNOSAMINE DEHYDROGENASE"/>
    <property type="match status" value="1"/>
</dbReference>
<dbReference type="PANTHER" id="PTHR43491:SF1">
    <property type="entry name" value="UDP-N-ACETYL-D-MANNOSAMINE DEHYDROGENASE"/>
    <property type="match status" value="1"/>
</dbReference>
<organism evidence="5 6">
    <name type="scientific">Peribacillus muralis</name>
    <dbReference type="NCBI Taxonomy" id="264697"/>
    <lineage>
        <taxon>Bacteria</taxon>
        <taxon>Bacillati</taxon>
        <taxon>Bacillota</taxon>
        <taxon>Bacilli</taxon>
        <taxon>Bacillales</taxon>
        <taxon>Bacillaceae</taxon>
        <taxon>Peribacillus</taxon>
    </lineage>
</organism>
<dbReference type="PIRSF" id="PIRSF000124">
    <property type="entry name" value="UDPglc_GDPman_dh"/>
    <property type="match status" value="1"/>
</dbReference>
<dbReference type="Proteomes" id="UP000077926">
    <property type="component" value="Chromosome"/>
</dbReference>
<dbReference type="AlphaFoldDB" id="A0A1B3XRM3"/>
<keyword evidence="2" id="KW-0520">NAD</keyword>
<reference evidence="5 6" key="1">
    <citation type="submission" date="2016-08" db="EMBL/GenBank/DDBJ databases">
        <title>Complete genome sequence of Bacillus muralis G25-68, a strain with toxicity to nematodes.</title>
        <authorList>
            <person name="Zheng Z."/>
        </authorList>
    </citation>
    <scope>NUCLEOTIDE SEQUENCE [LARGE SCALE GENOMIC DNA]</scope>
    <source>
        <strain evidence="5 6">G25-68</strain>
    </source>
</reference>
<feature type="domain" description="UDP-glucose/GDP-mannose dehydrogenase C-terminal" evidence="4">
    <location>
        <begin position="318"/>
        <end position="416"/>
    </location>
</feature>
<proteinExistence type="inferred from homology"/>
<sequence>MEMIELKSKICIVGLGYIGLPTAAVLADKGFTVHGVDVNEEAVRLINNGQVHIYEPDLEKVVKKVVTAGKLTADIEPIKADIYILAVPTPFKEKHKPDMAYVESATKSIIPYIEPGNLIILESTSPIGTTEKMAEWILNERPDLSMDERKSNQIFISHCPERVLPGKILKELIENDRTVGGINKMSTQKTAEFYESFVEGEVLQTNAKTAELTKLTENTYRDVNIAFANELSMICDDQEIDVWELIRLANHHPRVDILQPGPGVGGHCIAVDPWFIVDAAPERAQLIYTARNVNDSKPNFVIDKIKEAATDPAHSKIACLGLAFKANIDDLRESPALEIVKDLAEMLPSTIYVVEPHISELPSVLRNKNIELINTEDAIANADILVILVDHDYFKAIDKNSIKEKHIIDTRGLYTKSEPYDNAATEKYLTV</sequence>
<dbReference type="InterPro" id="IPR017476">
    <property type="entry name" value="UDP-Glc/GDP-Man"/>
</dbReference>
<dbReference type="InterPro" id="IPR036291">
    <property type="entry name" value="NAD(P)-bd_dom_sf"/>
</dbReference>
<dbReference type="InterPro" id="IPR008927">
    <property type="entry name" value="6-PGluconate_DH-like_C_sf"/>
</dbReference>
<gene>
    <name evidence="5" type="ORF">ABE28_015875</name>
</gene>
<dbReference type="PIRSF" id="PIRSF500136">
    <property type="entry name" value="UDP_ManNAc_DH"/>
    <property type="match status" value="1"/>
</dbReference>
<dbReference type="Gene3D" id="3.40.50.720">
    <property type="entry name" value="NAD(P)-binding Rossmann-like Domain"/>
    <property type="match status" value="2"/>
</dbReference>
<dbReference type="Pfam" id="PF00984">
    <property type="entry name" value="UDPG_MGDP_dh"/>
    <property type="match status" value="1"/>
</dbReference>
<dbReference type="SMART" id="SM00984">
    <property type="entry name" value="UDPG_MGDP_dh_C"/>
    <property type="match status" value="1"/>
</dbReference>
<dbReference type="Pfam" id="PF03720">
    <property type="entry name" value="UDPG_MGDP_dh_C"/>
    <property type="match status" value="1"/>
</dbReference>
<dbReference type="InterPro" id="IPR014027">
    <property type="entry name" value="UDP-Glc/GDP-Man_DH_C"/>
</dbReference>
<dbReference type="Pfam" id="PF03721">
    <property type="entry name" value="UDPG_MGDP_dh_N"/>
    <property type="match status" value="1"/>
</dbReference>
<keyword evidence="1" id="KW-0560">Oxidoreductase</keyword>
<dbReference type="STRING" id="264697.ABE28_015875"/>
<protein>
    <submittedName>
        <fullName evidence="5">UDP-N-acetyl-D-mannosaminuronic acid dehydrogenase</fullName>
    </submittedName>
</protein>
<dbReference type="GO" id="GO:0051287">
    <property type="term" value="F:NAD binding"/>
    <property type="evidence" value="ECO:0007669"/>
    <property type="project" value="InterPro"/>
</dbReference>
<dbReference type="EMBL" id="CP017080">
    <property type="protein sequence ID" value="AOH55841.1"/>
    <property type="molecule type" value="Genomic_DNA"/>
</dbReference>
<evidence type="ECO:0000256" key="1">
    <source>
        <dbReference type="ARBA" id="ARBA00023002"/>
    </source>
</evidence>